<dbReference type="InterPro" id="IPR011075">
    <property type="entry name" value="TetR_C"/>
</dbReference>
<accession>A0ABQ2LDL8</accession>
<dbReference type="PANTHER" id="PTHR30055:SF148">
    <property type="entry name" value="TETR-FAMILY TRANSCRIPTIONAL REGULATOR"/>
    <property type="match status" value="1"/>
</dbReference>
<dbReference type="Proteomes" id="UP000602381">
    <property type="component" value="Unassembled WGS sequence"/>
</dbReference>
<dbReference type="RefSeq" id="WP_150005762.1">
    <property type="nucleotide sequence ID" value="NZ_BMOV01000005.1"/>
</dbReference>
<name>A0ABQ2LDL8_9PROT</name>
<dbReference type="Pfam" id="PF00440">
    <property type="entry name" value="TetR_N"/>
    <property type="match status" value="1"/>
</dbReference>
<keyword evidence="2 4" id="KW-0238">DNA-binding</keyword>
<dbReference type="InterPro" id="IPR023772">
    <property type="entry name" value="DNA-bd_HTH_TetR-type_CS"/>
</dbReference>
<keyword evidence="1" id="KW-0805">Transcription regulation</keyword>
<dbReference type="InterPro" id="IPR009057">
    <property type="entry name" value="Homeodomain-like_sf"/>
</dbReference>
<evidence type="ECO:0000259" key="6">
    <source>
        <dbReference type="PROSITE" id="PS50977"/>
    </source>
</evidence>
<dbReference type="SUPFAM" id="SSF48498">
    <property type="entry name" value="Tetracyclin repressor-like, C-terminal domain"/>
    <property type="match status" value="1"/>
</dbReference>
<keyword evidence="8" id="KW-1185">Reference proteome</keyword>
<dbReference type="PANTHER" id="PTHR30055">
    <property type="entry name" value="HTH-TYPE TRANSCRIPTIONAL REGULATOR RUTR"/>
    <property type="match status" value="1"/>
</dbReference>
<protein>
    <recommendedName>
        <fullName evidence="6">HTH tetR-type domain-containing protein</fullName>
    </recommendedName>
</protein>
<dbReference type="InterPro" id="IPR036271">
    <property type="entry name" value="Tet_transcr_reg_TetR-rel_C_sf"/>
</dbReference>
<reference evidence="8" key="1">
    <citation type="journal article" date="2019" name="Int. J. Syst. Evol. Microbiol.">
        <title>The Global Catalogue of Microorganisms (GCM) 10K type strain sequencing project: providing services to taxonomists for standard genome sequencing and annotation.</title>
        <authorList>
            <consortium name="The Broad Institute Genomics Platform"/>
            <consortium name="The Broad Institute Genome Sequencing Center for Infectious Disease"/>
            <person name="Wu L."/>
            <person name="Ma J."/>
        </authorList>
    </citation>
    <scope>NUCLEOTIDE SEQUENCE [LARGE SCALE GENOMIC DNA]</scope>
    <source>
        <strain evidence="8">JCM 17843</strain>
    </source>
</reference>
<dbReference type="InterPro" id="IPR001647">
    <property type="entry name" value="HTH_TetR"/>
</dbReference>
<dbReference type="EMBL" id="BMOV01000005">
    <property type="protein sequence ID" value="GGO11830.1"/>
    <property type="molecule type" value="Genomic_DNA"/>
</dbReference>
<feature type="compositionally biased region" description="Basic and acidic residues" evidence="5">
    <location>
        <begin position="17"/>
        <end position="28"/>
    </location>
</feature>
<evidence type="ECO:0000313" key="7">
    <source>
        <dbReference type="EMBL" id="GGO11830.1"/>
    </source>
</evidence>
<dbReference type="Pfam" id="PF16859">
    <property type="entry name" value="TetR_C_11"/>
    <property type="match status" value="1"/>
</dbReference>
<dbReference type="PRINTS" id="PR00455">
    <property type="entry name" value="HTHTETR"/>
</dbReference>
<evidence type="ECO:0000256" key="5">
    <source>
        <dbReference type="SAM" id="MobiDB-lite"/>
    </source>
</evidence>
<sequence length="231" mass="25447">MAEETSGLPISQSAEPGRAEAERSSGRPRDLALDQRLLGAALDLLAEQGFDGVSLEAVARRAQSSRPAIYRRWPSKDDLMLDIVGAVFRRMDQELPSLKDMHGDIHTQITLILEAAIRFLQDPKMRRATIAIVGAMHQHPDFKALQRLVRSRRGSALRTMLEAAVARGELAQDLDVELALDLLMGPVFYRGLVLDLPLEPKVAAQLVTAALSQTRPAVPSCYSSKETDDDR</sequence>
<evidence type="ECO:0000313" key="8">
    <source>
        <dbReference type="Proteomes" id="UP000602381"/>
    </source>
</evidence>
<evidence type="ECO:0000256" key="4">
    <source>
        <dbReference type="PROSITE-ProRule" id="PRU00335"/>
    </source>
</evidence>
<dbReference type="Gene3D" id="1.10.357.10">
    <property type="entry name" value="Tetracycline Repressor, domain 2"/>
    <property type="match status" value="1"/>
</dbReference>
<evidence type="ECO:0000256" key="1">
    <source>
        <dbReference type="ARBA" id="ARBA00023015"/>
    </source>
</evidence>
<gene>
    <name evidence="7" type="ORF">GCM10007972_15980</name>
</gene>
<proteinExistence type="predicted"/>
<dbReference type="PROSITE" id="PS01081">
    <property type="entry name" value="HTH_TETR_1"/>
    <property type="match status" value="1"/>
</dbReference>
<evidence type="ECO:0000256" key="2">
    <source>
        <dbReference type="ARBA" id="ARBA00023125"/>
    </source>
</evidence>
<feature type="region of interest" description="Disordered" evidence="5">
    <location>
        <begin position="1"/>
        <end position="28"/>
    </location>
</feature>
<keyword evidence="3" id="KW-0804">Transcription</keyword>
<dbReference type="InterPro" id="IPR050109">
    <property type="entry name" value="HTH-type_TetR-like_transc_reg"/>
</dbReference>
<feature type="domain" description="HTH tetR-type" evidence="6">
    <location>
        <begin position="31"/>
        <end position="91"/>
    </location>
</feature>
<feature type="DNA-binding region" description="H-T-H motif" evidence="4">
    <location>
        <begin position="54"/>
        <end position="73"/>
    </location>
</feature>
<dbReference type="Gene3D" id="1.10.10.60">
    <property type="entry name" value="Homeodomain-like"/>
    <property type="match status" value="1"/>
</dbReference>
<evidence type="ECO:0000256" key="3">
    <source>
        <dbReference type="ARBA" id="ARBA00023163"/>
    </source>
</evidence>
<dbReference type="PROSITE" id="PS50977">
    <property type="entry name" value="HTH_TETR_2"/>
    <property type="match status" value="1"/>
</dbReference>
<comment type="caution">
    <text evidence="7">The sequence shown here is derived from an EMBL/GenBank/DDBJ whole genome shotgun (WGS) entry which is preliminary data.</text>
</comment>
<dbReference type="SUPFAM" id="SSF46689">
    <property type="entry name" value="Homeodomain-like"/>
    <property type="match status" value="1"/>
</dbReference>
<organism evidence="7 8">
    <name type="scientific">Iodidimonas muriae</name>
    <dbReference type="NCBI Taxonomy" id="261467"/>
    <lineage>
        <taxon>Bacteria</taxon>
        <taxon>Pseudomonadati</taxon>
        <taxon>Pseudomonadota</taxon>
        <taxon>Alphaproteobacteria</taxon>
        <taxon>Iodidimonadales</taxon>
        <taxon>Iodidimonadaceae</taxon>
        <taxon>Iodidimonas</taxon>
    </lineage>
</organism>